<keyword evidence="1" id="KW-0812">Transmembrane</keyword>
<accession>A0A8T0TIB4</accession>
<gene>
    <name evidence="2" type="ORF">PVAP13_4KG037258</name>
</gene>
<organism evidence="2 3">
    <name type="scientific">Panicum virgatum</name>
    <name type="common">Blackwell switchgrass</name>
    <dbReference type="NCBI Taxonomy" id="38727"/>
    <lineage>
        <taxon>Eukaryota</taxon>
        <taxon>Viridiplantae</taxon>
        <taxon>Streptophyta</taxon>
        <taxon>Embryophyta</taxon>
        <taxon>Tracheophyta</taxon>
        <taxon>Spermatophyta</taxon>
        <taxon>Magnoliopsida</taxon>
        <taxon>Liliopsida</taxon>
        <taxon>Poales</taxon>
        <taxon>Poaceae</taxon>
        <taxon>PACMAD clade</taxon>
        <taxon>Panicoideae</taxon>
        <taxon>Panicodae</taxon>
        <taxon>Paniceae</taxon>
        <taxon>Panicinae</taxon>
        <taxon>Panicum</taxon>
        <taxon>Panicum sect. Hiantes</taxon>
    </lineage>
</organism>
<evidence type="ECO:0000313" key="2">
    <source>
        <dbReference type="EMBL" id="KAG2609378.1"/>
    </source>
</evidence>
<comment type="caution">
    <text evidence="2">The sequence shown here is derived from an EMBL/GenBank/DDBJ whole genome shotgun (WGS) entry which is preliminary data.</text>
</comment>
<dbReference type="AlphaFoldDB" id="A0A8T0TIB4"/>
<dbReference type="EMBL" id="CM029043">
    <property type="protein sequence ID" value="KAG2609378.1"/>
    <property type="molecule type" value="Genomic_DNA"/>
</dbReference>
<keyword evidence="3" id="KW-1185">Reference proteome</keyword>
<dbReference type="Proteomes" id="UP000823388">
    <property type="component" value="Chromosome 4K"/>
</dbReference>
<reference evidence="2" key="1">
    <citation type="submission" date="2020-05" db="EMBL/GenBank/DDBJ databases">
        <title>WGS assembly of Panicum virgatum.</title>
        <authorList>
            <person name="Lovell J.T."/>
            <person name="Jenkins J."/>
            <person name="Shu S."/>
            <person name="Juenger T.E."/>
            <person name="Schmutz J."/>
        </authorList>
    </citation>
    <scope>NUCLEOTIDE SEQUENCE</scope>
    <source>
        <strain evidence="2">AP13</strain>
    </source>
</reference>
<evidence type="ECO:0000313" key="3">
    <source>
        <dbReference type="Proteomes" id="UP000823388"/>
    </source>
</evidence>
<evidence type="ECO:0000256" key="1">
    <source>
        <dbReference type="SAM" id="Phobius"/>
    </source>
</evidence>
<protein>
    <submittedName>
        <fullName evidence="2">Uncharacterized protein</fullName>
    </submittedName>
</protein>
<proteinExistence type="predicted"/>
<sequence length="129" mass="14092">MADGKMVDLASSLAWWAASSSYFPTSSATVLGLSSIFLAEGWIPLAYLGMCSLSTLLPRVVALDWGSYHRRQRRCLQTLLPLLPSVSGWPMLVQRLRCVLEAVPGVGSCCISKVWACSGKGKVDRLLFR</sequence>
<name>A0A8T0TIB4_PANVG</name>
<keyword evidence="1" id="KW-0472">Membrane</keyword>
<feature type="transmembrane region" description="Helical" evidence="1">
    <location>
        <begin position="42"/>
        <end position="63"/>
    </location>
</feature>
<keyword evidence="1" id="KW-1133">Transmembrane helix</keyword>